<dbReference type="InterPro" id="IPR026262">
    <property type="entry name" value="DinJ"/>
</dbReference>
<dbReference type="PANTHER" id="PTHR38781">
    <property type="entry name" value="ANTITOXIN DINJ-RELATED"/>
    <property type="match status" value="1"/>
</dbReference>
<evidence type="ECO:0000256" key="1">
    <source>
        <dbReference type="ARBA" id="ARBA00010562"/>
    </source>
</evidence>
<keyword evidence="2" id="KW-1277">Toxin-antitoxin system</keyword>
<evidence type="ECO:0000313" key="3">
    <source>
        <dbReference type="EMBL" id="QPI51360.1"/>
    </source>
</evidence>
<dbReference type="Pfam" id="PF04221">
    <property type="entry name" value="RelB"/>
    <property type="match status" value="1"/>
</dbReference>
<dbReference type="RefSeq" id="WP_206090964.1">
    <property type="nucleotide sequence ID" value="NZ_CP065053.1"/>
</dbReference>
<accession>A0AA48WEV0</accession>
<gene>
    <name evidence="3" type="ORF">IV454_07520</name>
</gene>
<dbReference type="NCBIfam" id="TIGR02384">
    <property type="entry name" value="RelB_DinJ"/>
    <property type="match status" value="1"/>
</dbReference>
<dbReference type="PIRSF" id="PIRSF003108">
    <property type="entry name" value="DinJ"/>
    <property type="match status" value="1"/>
</dbReference>
<proteinExistence type="inferred from homology"/>
<protein>
    <submittedName>
        <fullName evidence="3">Type II toxin-antitoxin system RelB/DinJ family antitoxin</fullName>
    </submittedName>
</protein>
<dbReference type="Gene3D" id="1.10.1220.10">
    <property type="entry name" value="Met repressor-like"/>
    <property type="match status" value="1"/>
</dbReference>
<dbReference type="InterPro" id="IPR007337">
    <property type="entry name" value="RelB/DinJ"/>
</dbReference>
<name>A0AA48WEV0_9BURK</name>
<reference evidence="3 4" key="1">
    <citation type="submission" date="2020-11" db="EMBL/GenBank/DDBJ databases">
        <authorList>
            <person name="Sun Q."/>
        </authorList>
    </citation>
    <scope>NUCLEOTIDE SEQUENCE [LARGE SCALE GENOMIC DNA]</scope>
    <source>
        <strain evidence="3 4">P8398</strain>
    </source>
</reference>
<dbReference type="PANTHER" id="PTHR38781:SF1">
    <property type="entry name" value="ANTITOXIN DINJ-RELATED"/>
    <property type="match status" value="1"/>
</dbReference>
<dbReference type="InterPro" id="IPR013321">
    <property type="entry name" value="Arc_rbn_hlx_hlx"/>
</dbReference>
<comment type="similarity">
    <text evidence="1">Belongs to the RelB/DinJ antitoxin family.</text>
</comment>
<dbReference type="EMBL" id="CP065053">
    <property type="protein sequence ID" value="QPI51360.1"/>
    <property type="molecule type" value="Genomic_DNA"/>
</dbReference>
<organism evidence="3 4">
    <name type="scientific">Massilia antarctica</name>
    <dbReference type="NCBI Taxonomy" id="2765360"/>
    <lineage>
        <taxon>Bacteria</taxon>
        <taxon>Pseudomonadati</taxon>
        <taxon>Pseudomonadota</taxon>
        <taxon>Betaproteobacteria</taxon>
        <taxon>Burkholderiales</taxon>
        <taxon>Oxalobacteraceae</taxon>
        <taxon>Telluria group</taxon>
        <taxon>Massilia</taxon>
    </lineage>
</organism>
<sequence>MTASTTTTIRVRVDQATKAQATETLAAIGLTLPDAVRMFLSHVIDDKTLPFRSRTPNAATLAAMAEAEEIIKSNRARFATADELFDDLEKASGK</sequence>
<evidence type="ECO:0000313" key="4">
    <source>
        <dbReference type="Proteomes" id="UP000662888"/>
    </source>
</evidence>
<keyword evidence="4" id="KW-1185">Reference proteome</keyword>
<dbReference type="Proteomes" id="UP000662888">
    <property type="component" value="Chromosome"/>
</dbReference>
<evidence type="ECO:0000256" key="2">
    <source>
        <dbReference type="ARBA" id="ARBA00022649"/>
    </source>
</evidence>